<gene>
    <name evidence="1" type="ORF">BV25DRAFT_1846382</name>
</gene>
<accession>A0ACB8TIZ2</accession>
<sequence length="700" mass="77939">MSVLRLTLRSSSSCFHHRSLLAVRFYTHQPAMAPVASSSTDSTQSGGEPHDSFNAGNSAAPPATQLHTVERSNSKPKATARRQLAPSQTKLYLETLYAGGIQPSLSDLERLKPLRHPRPDNPIYATEYMSLLNALCRSFTSDQLRDFAIQYNLGLGYTGSKRRKSHYAEAIMEQAWQWPSLRELERKRIDRTVVITQTFPLSPSELFIVLGKDGADLLNVSKAYNVHVSLTDKPLALRVEGVRDSLKRVEEHLLEIKKSILDESFVVPSKKPVRQDLLQRISRIVGAFMENIDGEGKVRICAKDATSLLAGSRLAARAASGIEHTTLLAHRVFGVDEHYVPSVAPARYALFPFLSPRPLPWMINAQGVFRWRRVADWLGLDHGKDLHQSEGLAAQRGDILTVDGTKTDLRSALMEFLPQSPMSGSNRTITASTGHIVFTSTVPDRKFTLQPPLSGTRTFSTMLKWISGDRSAVSFIPSLPPHLTNARPLQQNVLHRLVYQALRSRGEGRLFDQTPRSIQFEMTLTQSSPRVLDGVSEEQSPSTSLSRCWISHSKDIDLMLPDRYMDLRLTVTDSASMNANEEPIELQKYAAALREYLSSSDAEVTQPTAPLTLHLNEEEYLLVNSASVRQSRESIPSLDATQINATSESILDLESSQKHATCLFSCDAFDAKEDWDAFLTNCDRLTATAYTSRQAPTLTP</sequence>
<dbReference type="Proteomes" id="UP000814140">
    <property type="component" value="Unassembled WGS sequence"/>
</dbReference>
<reference evidence="1" key="1">
    <citation type="submission" date="2021-03" db="EMBL/GenBank/DDBJ databases">
        <authorList>
            <consortium name="DOE Joint Genome Institute"/>
            <person name="Ahrendt S."/>
            <person name="Looney B.P."/>
            <person name="Miyauchi S."/>
            <person name="Morin E."/>
            <person name="Drula E."/>
            <person name="Courty P.E."/>
            <person name="Chicoki N."/>
            <person name="Fauchery L."/>
            <person name="Kohler A."/>
            <person name="Kuo A."/>
            <person name="Labutti K."/>
            <person name="Pangilinan J."/>
            <person name="Lipzen A."/>
            <person name="Riley R."/>
            <person name="Andreopoulos W."/>
            <person name="He G."/>
            <person name="Johnson J."/>
            <person name="Barry K.W."/>
            <person name="Grigoriev I.V."/>
            <person name="Nagy L."/>
            <person name="Hibbett D."/>
            <person name="Henrissat B."/>
            <person name="Matheny P.B."/>
            <person name="Labbe J."/>
            <person name="Martin F."/>
        </authorList>
    </citation>
    <scope>NUCLEOTIDE SEQUENCE</scope>
    <source>
        <strain evidence="1">HHB10654</strain>
    </source>
</reference>
<organism evidence="1 2">
    <name type="scientific">Artomyces pyxidatus</name>
    <dbReference type="NCBI Taxonomy" id="48021"/>
    <lineage>
        <taxon>Eukaryota</taxon>
        <taxon>Fungi</taxon>
        <taxon>Dikarya</taxon>
        <taxon>Basidiomycota</taxon>
        <taxon>Agaricomycotina</taxon>
        <taxon>Agaricomycetes</taxon>
        <taxon>Russulales</taxon>
        <taxon>Auriscalpiaceae</taxon>
        <taxon>Artomyces</taxon>
    </lineage>
</organism>
<reference evidence="1" key="2">
    <citation type="journal article" date="2022" name="New Phytol.">
        <title>Evolutionary transition to the ectomycorrhizal habit in the genomes of a hyperdiverse lineage of mushroom-forming fungi.</title>
        <authorList>
            <person name="Looney B."/>
            <person name="Miyauchi S."/>
            <person name="Morin E."/>
            <person name="Drula E."/>
            <person name="Courty P.E."/>
            <person name="Kohler A."/>
            <person name="Kuo A."/>
            <person name="LaButti K."/>
            <person name="Pangilinan J."/>
            <person name="Lipzen A."/>
            <person name="Riley R."/>
            <person name="Andreopoulos W."/>
            <person name="He G."/>
            <person name="Johnson J."/>
            <person name="Nolan M."/>
            <person name="Tritt A."/>
            <person name="Barry K.W."/>
            <person name="Grigoriev I.V."/>
            <person name="Nagy L.G."/>
            <person name="Hibbett D."/>
            <person name="Henrissat B."/>
            <person name="Matheny P.B."/>
            <person name="Labbe J."/>
            <person name="Martin F.M."/>
        </authorList>
    </citation>
    <scope>NUCLEOTIDE SEQUENCE</scope>
    <source>
        <strain evidence="1">HHB10654</strain>
    </source>
</reference>
<name>A0ACB8TIZ2_9AGAM</name>
<comment type="caution">
    <text evidence="1">The sequence shown here is derived from an EMBL/GenBank/DDBJ whole genome shotgun (WGS) entry which is preliminary data.</text>
</comment>
<proteinExistence type="predicted"/>
<dbReference type="EMBL" id="MU277188">
    <property type="protein sequence ID" value="KAI0068378.1"/>
    <property type="molecule type" value="Genomic_DNA"/>
</dbReference>
<evidence type="ECO:0000313" key="2">
    <source>
        <dbReference type="Proteomes" id="UP000814140"/>
    </source>
</evidence>
<protein>
    <submittedName>
        <fullName evidence="1">Uncharacterized protein</fullName>
    </submittedName>
</protein>
<keyword evidence="2" id="KW-1185">Reference proteome</keyword>
<evidence type="ECO:0000313" key="1">
    <source>
        <dbReference type="EMBL" id="KAI0068378.1"/>
    </source>
</evidence>